<evidence type="ECO:0000256" key="1">
    <source>
        <dbReference type="SAM" id="MobiDB-lite"/>
    </source>
</evidence>
<keyword evidence="3" id="KW-1185">Reference proteome</keyword>
<evidence type="ECO:0000313" key="3">
    <source>
        <dbReference type="Proteomes" id="UP000748756"/>
    </source>
</evidence>
<accession>A0A9P5RSF8</accession>
<evidence type="ECO:0000313" key="2">
    <source>
        <dbReference type="EMBL" id="KAF9145517.1"/>
    </source>
</evidence>
<dbReference type="Gene3D" id="3.80.10.10">
    <property type="entry name" value="Ribonuclease Inhibitor"/>
    <property type="match status" value="1"/>
</dbReference>
<dbReference type="AlphaFoldDB" id="A0A9P5RSF8"/>
<sequence length="841" mass="95528">MDGCSSRFRTSQDKLFALFLASLLYHQQELTGKDAASILAEFGLQLVKPAKIPFFQPFLPSKQEHDHGIAAQQKNSMTVDYSKYLTVLYGLNNAEWYYIKHHQFVRLIEMPDHLREVKEDGSDDDSDYKDVLFSNYNRLLLHYNVESITLMSFHVSEAQQYLPMATKLANLREIVLTKGKAMPDQHLQDTVAFIRANKQAFPRKPCLRLDFSRGWQCNDMSEFTSIAQSRTLVSDCMTARVELYRAIGEPEELDAQIIPRFYRMMEDVGTERLLRLYDSDNFRIDVGESSDMEAFLRRCPRLQTLALSTGHPFILSWAAQVARDQADKLQQFNSSKTLLPRLECLDLGSRRPYRFDIHALNDGMTAFSQTLTAVYVKNGHGFRVRDQEEEAWFLDRDLALSRQIRTAPLANTIGDWPFLLPRLRSLDIYIRCAGSLRVGSFDKCPNLEEMSLHYGAVGSGPRALEPNDEDPGNENDPRRQAPMDTSMFPKWNLPKLKELMLCGAPAMLFNYDSLEEMSMLEKLTLAVDRTTDLQIWSQDIPRLSTYTNRFNAHVLSGDTTTTATTATGVENTAIATDISDGSIDNASTVSSGNDVWRGSWTLPMLRDLDLRGPPATAFTFDLLKRLPSLVSLCLKLTHPGPCQPLPLVAFTPAILAELEARDRDSDDGDTIKDIPQSGEVHVESKLEKISIHGPWIITAVDLVVLLTEHAPFLKDLSLHMTQMSEARFFDAFRDADEMLRRRFGPEWDARPIPNGDLALSCEEASHSLSLPFKPLPGRSLVDVYGNCHVGAHVLMDYMEIIDADEVGDYRGHGIRVFDVWDRYFVHKRDREWFKSVRAGEE</sequence>
<organism evidence="2 3">
    <name type="scientific">Linnemannia schmuckeri</name>
    <dbReference type="NCBI Taxonomy" id="64567"/>
    <lineage>
        <taxon>Eukaryota</taxon>
        <taxon>Fungi</taxon>
        <taxon>Fungi incertae sedis</taxon>
        <taxon>Mucoromycota</taxon>
        <taxon>Mortierellomycotina</taxon>
        <taxon>Mortierellomycetes</taxon>
        <taxon>Mortierellales</taxon>
        <taxon>Mortierellaceae</taxon>
        <taxon>Linnemannia</taxon>
    </lineage>
</organism>
<gene>
    <name evidence="2" type="ORF">BG015_011876</name>
</gene>
<reference evidence="2" key="1">
    <citation type="journal article" date="2020" name="Fungal Divers.">
        <title>Resolving the Mortierellaceae phylogeny through synthesis of multi-gene phylogenetics and phylogenomics.</title>
        <authorList>
            <person name="Vandepol N."/>
            <person name="Liber J."/>
            <person name="Desiro A."/>
            <person name="Na H."/>
            <person name="Kennedy M."/>
            <person name="Barry K."/>
            <person name="Grigoriev I.V."/>
            <person name="Miller A.N."/>
            <person name="O'Donnell K."/>
            <person name="Stajich J.E."/>
            <person name="Bonito G."/>
        </authorList>
    </citation>
    <scope>NUCLEOTIDE SEQUENCE</scope>
    <source>
        <strain evidence="2">NRRL 6426</strain>
    </source>
</reference>
<dbReference type="Proteomes" id="UP000748756">
    <property type="component" value="Unassembled WGS sequence"/>
</dbReference>
<dbReference type="EMBL" id="JAAAUQ010000952">
    <property type="protein sequence ID" value="KAF9145517.1"/>
    <property type="molecule type" value="Genomic_DNA"/>
</dbReference>
<dbReference type="OrthoDB" id="2330886at2759"/>
<name>A0A9P5RSF8_9FUNG</name>
<feature type="region of interest" description="Disordered" evidence="1">
    <location>
        <begin position="458"/>
        <end position="487"/>
    </location>
</feature>
<dbReference type="InterPro" id="IPR032675">
    <property type="entry name" value="LRR_dom_sf"/>
</dbReference>
<dbReference type="SUPFAM" id="SSF52047">
    <property type="entry name" value="RNI-like"/>
    <property type="match status" value="1"/>
</dbReference>
<comment type="caution">
    <text evidence="2">The sequence shown here is derived from an EMBL/GenBank/DDBJ whole genome shotgun (WGS) entry which is preliminary data.</text>
</comment>
<proteinExistence type="predicted"/>
<protein>
    <submittedName>
        <fullName evidence="2">Uncharacterized protein</fullName>
    </submittedName>
</protein>